<evidence type="ECO:0000256" key="3">
    <source>
        <dbReference type="SAM" id="MobiDB-lite"/>
    </source>
</evidence>
<keyword evidence="7" id="KW-1185">Reference proteome</keyword>
<dbReference type="CDD" id="cd18793">
    <property type="entry name" value="SF2_C_SNF"/>
    <property type="match status" value="1"/>
</dbReference>
<dbReference type="EMBL" id="JBHSGG010000034">
    <property type="protein sequence ID" value="MFC4729011.1"/>
    <property type="molecule type" value="Genomic_DNA"/>
</dbReference>
<evidence type="ECO:0000259" key="5">
    <source>
        <dbReference type="PROSITE" id="PS51194"/>
    </source>
</evidence>
<dbReference type="InterPro" id="IPR049730">
    <property type="entry name" value="SNF2/RAD54-like_C"/>
</dbReference>
<dbReference type="InterPro" id="IPR014001">
    <property type="entry name" value="Helicase_ATP-bd"/>
</dbReference>
<evidence type="ECO:0000313" key="7">
    <source>
        <dbReference type="Proteomes" id="UP001595892"/>
    </source>
</evidence>
<feature type="region of interest" description="Disordered" evidence="3">
    <location>
        <begin position="197"/>
        <end position="216"/>
    </location>
</feature>
<evidence type="ECO:0000256" key="1">
    <source>
        <dbReference type="ARBA" id="ARBA00022801"/>
    </source>
</evidence>
<keyword evidence="2" id="KW-0347">Helicase</keyword>
<name>A0ABV9NPF9_9GAMM</name>
<dbReference type="InterPro" id="IPR001650">
    <property type="entry name" value="Helicase_C-like"/>
</dbReference>
<dbReference type="PROSITE" id="PS51194">
    <property type="entry name" value="HELICASE_CTER"/>
    <property type="match status" value="1"/>
</dbReference>
<dbReference type="CDD" id="cd18012">
    <property type="entry name" value="DEXQc_arch_SWI2_SNF2"/>
    <property type="match status" value="1"/>
</dbReference>
<dbReference type="SMART" id="SM00487">
    <property type="entry name" value="DEXDc"/>
    <property type="match status" value="1"/>
</dbReference>
<dbReference type="InterPro" id="IPR000330">
    <property type="entry name" value="SNF2_N"/>
</dbReference>
<keyword evidence="1" id="KW-0378">Hydrolase</keyword>
<gene>
    <name evidence="6" type="ORF">ACFO3Q_12625</name>
</gene>
<dbReference type="Gene3D" id="3.40.50.300">
    <property type="entry name" value="P-loop containing nucleotide triphosphate hydrolases"/>
    <property type="match status" value="1"/>
</dbReference>
<evidence type="ECO:0000256" key="2">
    <source>
        <dbReference type="ARBA" id="ARBA00022806"/>
    </source>
</evidence>
<dbReference type="Gene3D" id="3.40.50.10810">
    <property type="entry name" value="Tandem AAA-ATPase domain"/>
    <property type="match status" value="1"/>
</dbReference>
<dbReference type="RefSeq" id="WP_377005079.1">
    <property type="nucleotide sequence ID" value="NZ_JBHSGG010000034.1"/>
</dbReference>
<accession>A0ABV9NPF9</accession>
<dbReference type="SUPFAM" id="SSF52540">
    <property type="entry name" value="P-loop containing nucleoside triphosphate hydrolases"/>
    <property type="match status" value="2"/>
</dbReference>
<reference evidence="7" key="1">
    <citation type="journal article" date="2019" name="Int. J. Syst. Evol. Microbiol.">
        <title>The Global Catalogue of Microorganisms (GCM) 10K type strain sequencing project: providing services to taxonomists for standard genome sequencing and annotation.</title>
        <authorList>
            <consortium name="The Broad Institute Genomics Platform"/>
            <consortium name="The Broad Institute Genome Sequencing Center for Infectious Disease"/>
            <person name="Wu L."/>
            <person name="Ma J."/>
        </authorList>
    </citation>
    <scope>NUCLEOTIDE SEQUENCE [LARGE SCALE GENOMIC DNA]</scope>
    <source>
        <strain evidence="7">CGMCC 1.13574</strain>
    </source>
</reference>
<evidence type="ECO:0000313" key="6">
    <source>
        <dbReference type="EMBL" id="MFC4729011.1"/>
    </source>
</evidence>
<feature type="domain" description="Helicase C-terminal" evidence="5">
    <location>
        <begin position="968"/>
        <end position="1114"/>
    </location>
</feature>
<keyword evidence="2" id="KW-0067">ATP-binding</keyword>
<comment type="caution">
    <text evidence="6">The sequence shown here is derived from an EMBL/GenBank/DDBJ whole genome shotgun (WGS) entry which is preliminary data.</text>
</comment>
<dbReference type="SMART" id="SM00490">
    <property type="entry name" value="HELICc"/>
    <property type="match status" value="1"/>
</dbReference>
<dbReference type="Proteomes" id="UP001595892">
    <property type="component" value="Unassembled WGS sequence"/>
</dbReference>
<proteinExistence type="predicted"/>
<dbReference type="Pfam" id="PF00271">
    <property type="entry name" value="Helicase_C"/>
    <property type="match status" value="1"/>
</dbReference>
<dbReference type="InterPro" id="IPR027417">
    <property type="entry name" value="P-loop_NTPase"/>
</dbReference>
<keyword evidence="2" id="KW-0547">Nucleotide-binding</keyword>
<organism evidence="6 7">
    <name type="scientific">Coralloluteibacterium thermophilum</name>
    <dbReference type="NCBI Taxonomy" id="2707049"/>
    <lineage>
        <taxon>Bacteria</taxon>
        <taxon>Pseudomonadati</taxon>
        <taxon>Pseudomonadota</taxon>
        <taxon>Gammaproteobacteria</taxon>
        <taxon>Lysobacterales</taxon>
        <taxon>Lysobacteraceae</taxon>
        <taxon>Coralloluteibacterium</taxon>
    </lineage>
</organism>
<dbReference type="InterPro" id="IPR038718">
    <property type="entry name" value="SNF2-like_sf"/>
</dbReference>
<dbReference type="PANTHER" id="PTHR10799">
    <property type="entry name" value="SNF2/RAD54 HELICASE FAMILY"/>
    <property type="match status" value="1"/>
</dbReference>
<feature type="domain" description="Helicase ATP-binding" evidence="4">
    <location>
        <begin position="680"/>
        <end position="840"/>
    </location>
</feature>
<dbReference type="PROSITE" id="PS51192">
    <property type="entry name" value="HELICASE_ATP_BIND_1"/>
    <property type="match status" value="1"/>
</dbReference>
<protein>
    <submittedName>
        <fullName evidence="6">SNF2-related protein</fullName>
    </submittedName>
</protein>
<sequence>MNPEALHEQLAAGHWRDRFPPARLREALAALRAGDVLQLRHEAQAPGAALTGLVADAGALRPVTVHLDAQGVPAADEAEPAGAHAAALLTTAAALPPAAWPNVLAVKPDRIPEPAEAVVFEAAAWRDWLAAVQASLGDVWPDARQRFGLLIRAQPPEDEAAEPASAVEAATHRRRSIPRLCVGMVWVRPGERPGSLVDPQPLSIGPAGPAPAPPGGWPEEVAEAIVALLAGTLVSHGGVAFRAVATAAQEAALRTLLARYPAWYEAPSEFELLPGPPRALQLAWQPLSDGSQVLTAGIQGDDGNAQLLRGAEIWYVHALPWTLGAVEADPRLLEALSASPVLQPEQINDFLQQQKRGGAAALLPVPALRGPVRRIDADPVPVLSMRRIVLPRGRRDDPDAPPPEAGVASVAIDYGPLRVPLGADGATLRRLIDGQVVEIRRDLNRERRLLTALQKAGLVIARNDPTGVGLRAQLRPADLFARPDPKRPPLAPEAWRPLLRQLTAAGARVEYEEDFPHNELIETGDWHLEIGEHGSAWFDVHLGIDIQGKRIDMLPLLRRVLESPDFPMQPVPGEKANATWRVPVDDHRSIALPLARLRALIAPLLEWLQTDKAGHLRVHRTQAATLAELSDAARLRWSDATGLRKRLIRMREGARTEVDAPEGFQATLRPYQRQGLAWLDYLGETGLGGVLADDMGLGKTVQVLAHLLAEKRKGHLDVPALVVCPTSLVGNWRDEAARFAPELRTLVLHGSGRADAYDAVGENDLVITTYPLLPRDRERLIERTFAVLVMDEAQAIKNAKSLAAQVVREIPARRRLAMTGTPLENHLGELWAQFDAVEPGLLGSERQFTRLYRTPIEKHGDRERQQRLNRRIGPLLLRRRKDDVLHDLPEKTEIVRHIDLEGDQRALYETLRLAQHARVLEAVSTRGLSQSGIVVIDALLKLRQVCCDPRLVKLETARNVRSSAKLEALMELLDSLLSEGRRVLLFSQFTEMLELIAQALHARDIAHLRLTGQTPGSERAAMVRRFQDGELPLFLISLKAGGVGLNLTAADTVIHYDPWWNPAAEAQATDRAHRIGQEKPVFVYRLICTGTVEQKIQALQTRKSDLARAVLEEGGSTSSLRFDESDLAELFEPL</sequence>
<dbReference type="Pfam" id="PF00176">
    <property type="entry name" value="SNF2-rel_dom"/>
    <property type="match status" value="1"/>
</dbReference>
<evidence type="ECO:0000259" key="4">
    <source>
        <dbReference type="PROSITE" id="PS51192"/>
    </source>
</evidence>